<evidence type="ECO:0000313" key="2">
    <source>
        <dbReference type="EMBL" id="QJA86432.1"/>
    </source>
</evidence>
<organism evidence="1">
    <name type="scientific">viral metagenome</name>
    <dbReference type="NCBI Taxonomy" id="1070528"/>
    <lineage>
        <taxon>unclassified sequences</taxon>
        <taxon>metagenomes</taxon>
        <taxon>organismal metagenomes</taxon>
    </lineage>
</organism>
<dbReference type="EMBL" id="MT144191">
    <property type="protein sequence ID" value="QJA50376.1"/>
    <property type="molecule type" value="Genomic_DNA"/>
</dbReference>
<protein>
    <recommendedName>
        <fullName evidence="3">Holliday junction resolvase RuvC</fullName>
    </recommendedName>
</protein>
<sequence>MTTNREVFIGIDNGVTGSIGIITPEQILYIPTPTITVQDYTKRKKTINRINFNITKFILARACDRKTMVLLERPMINPDRFNQSIIAARAYEATLIIVEELGISHDWIDSRKWQKLFFPEEIIGTGTKMLKLYSNSVGKRLFPDVDIGNLDDYDGLLIAEYCRRLYG</sequence>
<evidence type="ECO:0000313" key="1">
    <source>
        <dbReference type="EMBL" id="QJA50376.1"/>
    </source>
</evidence>
<gene>
    <name evidence="2" type="ORF">MM415B02082_0010</name>
    <name evidence="1" type="ORF">TM448A01721_0013</name>
</gene>
<dbReference type="AlphaFoldDB" id="A0A6H1ZR23"/>
<name>A0A6H1ZR23_9ZZZZ</name>
<evidence type="ECO:0008006" key="3">
    <source>
        <dbReference type="Google" id="ProtNLM"/>
    </source>
</evidence>
<accession>A0A6H1ZR23</accession>
<dbReference type="EMBL" id="MT142634">
    <property type="protein sequence ID" value="QJA86432.1"/>
    <property type="molecule type" value="Genomic_DNA"/>
</dbReference>
<reference evidence="1" key="1">
    <citation type="submission" date="2020-03" db="EMBL/GenBank/DDBJ databases">
        <title>The deep terrestrial virosphere.</title>
        <authorList>
            <person name="Holmfeldt K."/>
            <person name="Nilsson E."/>
            <person name="Simone D."/>
            <person name="Lopez-Fernandez M."/>
            <person name="Wu X."/>
            <person name="de Brujin I."/>
            <person name="Lundin D."/>
            <person name="Andersson A."/>
            <person name="Bertilsson S."/>
            <person name="Dopson M."/>
        </authorList>
    </citation>
    <scope>NUCLEOTIDE SEQUENCE</scope>
    <source>
        <strain evidence="2">MM415B02082</strain>
        <strain evidence="1">TM448A01721</strain>
    </source>
</reference>
<proteinExistence type="predicted"/>